<dbReference type="InterPro" id="IPR036291">
    <property type="entry name" value="NAD(P)-bd_dom_sf"/>
</dbReference>
<dbReference type="PANTHER" id="PTHR43245:SF13">
    <property type="entry name" value="UDP-D-APIOSE_UDP-D-XYLOSE SYNTHASE 2"/>
    <property type="match status" value="1"/>
</dbReference>
<dbReference type="AlphaFoldDB" id="A0B5G2"/>
<dbReference type="Pfam" id="PF01370">
    <property type="entry name" value="Epimerase"/>
    <property type="match status" value="1"/>
</dbReference>
<dbReference type="InterPro" id="IPR050177">
    <property type="entry name" value="Lipid_A_modif_metabolic_enz"/>
</dbReference>
<dbReference type="InterPro" id="IPR001509">
    <property type="entry name" value="Epimerase_deHydtase"/>
</dbReference>
<keyword evidence="3" id="KW-1185">Reference proteome</keyword>
<dbReference type="HOGENOM" id="CLU_007383_1_7_2"/>
<proteinExistence type="predicted"/>
<dbReference type="EMBL" id="CP000477">
    <property type="protein sequence ID" value="ABK13936.1"/>
    <property type="molecule type" value="Genomic_DNA"/>
</dbReference>
<dbReference type="SUPFAM" id="SSF51735">
    <property type="entry name" value="NAD(P)-binding Rossmann-fold domains"/>
    <property type="match status" value="1"/>
</dbReference>
<dbReference type="Gene3D" id="3.40.50.720">
    <property type="entry name" value="NAD(P)-binding Rossmann-like Domain"/>
    <property type="match status" value="1"/>
</dbReference>
<dbReference type="OrthoDB" id="4907at2157"/>
<dbReference type="PANTHER" id="PTHR43245">
    <property type="entry name" value="BIFUNCTIONAL POLYMYXIN RESISTANCE PROTEIN ARNA"/>
    <property type="match status" value="1"/>
</dbReference>
<dbReference type="Gene3D" id="3.90.25.10">
    <property type="entry name" value="UDP-galactose 4-epimerase, domain 1"/>
    <property type="match status" value="1"/>
</dbReference>
<gene>
    <name evidence="2" type="ordered locus">Mthe_0136</name>
</gene>
<dbReference type="STRING" id="349307.Mthe_0136"/>
<dbReference type="GeneID" id="4462441"/>
<accession>A0B5G2</accession>
<feature type="domain" description="NAD-dependent epimerase/dehydratase" evidence="1">
    <location>
        <begin position="6"/>
        <end position="241"/>
    </location>
</feature>
<reference evidence="2 3" key="1">
    <citation type="submission" date="2006-10" db="EMBL/GenBank/DDBJ databases">
        <title>Complete sequence of Methanosaeta thermophila PT.</title>
        <authorList>
            <consortium name="US DOE Joint Genome Institute"/>
            <person name="Copeland A."/>
            <person name="Lucas S."/>
            <person name="Lapidus A."/>
            <person name="Barry K."/>
            <person name="Detter J.C."/>
            <person name="Glavina del Rio T."/>
            <person name="Hammon N."/>
            <person name="Israni S."/>
            <person name="Pitluck S."/>
            <person name="Chain P."/>
            <person name="Malfatti S."/>
            <person name="Shin M."/>
            <person name="Vergez L."/>
            <person name="Schmutz J."/>
            <person name="Larimer F."/>
            <person name="Land M."/>
            <person name="Hauser L."/>
            <person name="Kyrpides N."/>
            <person name="Kim E."/>
            <person name="Smith K.S."/>
            <person name="Ingram-Smith C."/>
            <person name="Richardson P."/>
        </authorList>
    </citation>
    <scope>NUCLEOTIDE SEQUENCE [LARGE SCALE GENOMIC DNA]</scope>
    <source>
        <strain evidence="3">DSM 6194 / JCM 14653 / NBRC 101360 / PT</strain>
    </source>
</reference>
<protein>
    <submittedName>
        <fullName evidence="2">NAD-dependent epimerase/dehydratase</fullName>
    </submittedName>
</protein>
<dbReference type="Proteomes" id="UP000000674">
    <property type="component" value="Chromosome"/>
</dbReference>
<name>A0B5G2_METTP</name>
<dbReference type="RefSeq" id="WP_011695335.1">
    <property type="nucleotide sequence ID" value="NC_008553.1"/>
</dbReference>
<evidence type="ECO:0000259" key="1">
    <source>
        <dbReference type="Pfam" id="PF01370"/>
    </source>
</evidence>
<dbReference type="KEGG" id="mtp:Mthe_0136"/>
<sequence>MRNKKIAVTGGAGFIGSNIVRALCDENDVTVIDNMSTGRRENLRGLEGRIRFVECDINDIKMLKREFESVDYVLHQAALPSVQRSIMDPMATNRSNIDGTLSVLVAAMDCGVKRVVFASSSAVYGDSPELPKRESLIPRPMSPYAVTKLVGEHYCRVFYEIYGIECVSLRYFNVFGPGQDPASEYAAVIPKFIDAVLSGSQPVVYGDGEQTRDFVYVDDVVRANILACLSPGAPGLAINIGTGYATSLNRLLDAIGRVLKRYIHPIYTEPRPGDVRDSVADITLAREVLGYAPEYGLEDGLNEMLKCRPA</sequence>
<evidence type="ECO:0000313" key="2">
    <source>
        <dbReference type="EMBL" id="ABK13936.1"/>
    </source>
</evidence>
<organism evidence="2 3">
    <name type="scientific">Methanothrix thermoacetophila (strain DSM 6194 / JCM 14653 / NBRC 101360 / PT)</name>
    <name type="common">Methanosaeta thermophila</name>
    <dbReference type="NCBI Taxonomy" id="349307"/>
    <lineage>
        <taxon>Archaea</taxon>
        <taxon>Methanobacteriati</taxon>
        <taxon>Methanobacteriota</taxon>
        <taxon>Stenosarchaea group</taxon>
        <taxon>Methanomicrobia</taxon>
        <taxon>Methanotrichales</taxon>
        <taxon>Methanotrichaceae</taxon>
        <taxon>Methanothrix</taxon>
    </lineage>
</organism>
<dbReference type="PRINTS" id="PR01713">
    <property type="entry name" value="NUCEPIMERASE"/>
</dbReference>
<dbReference type="CDD" id="cd05256">
    <property type="entry name" value="UDP_AE_SDR_e"/>
    <property type="match status" value="1"/>
</dbReference>
<evidence type="ECO:0000313" key="3">
    <source>
        <dbReference type="Proteomes" id="UP000000674"/>
    </source>
</evidence>